<keyword evidence="2" id="KW-1185">Reference proteome</keyword>
<sequence>MVVFRSGAYTLKTRPDIIETEKEFRDNLDLSQINGVLFNVLALKNSSVLAEYDAMMWKENQVWFVEYKDSVGAVKRMNAKRAQQVSDTSRNLARIFGFAEYNFTIVVNGLEEETVKGGATVLPLDKLNGFEPDYYSAYVELDYISKLLEKYSRNDYQSEVSGEKIISDLNKLKNMIEQNI</sequence>
<dbReference type="Proteomes" id="UP000000391">
    <property type="component" value="Chromosome"/>
</dbReference>
<dbReference type="AlphaFoldDB" id="D7EAX1"/>
<dbReference type="STRING" id="644295.Metev_1648"/>
<evidence type="ECO:0000313" key="1">
    <source>
        <dbReference type="EMBL" id="ADI74488.1"/>
    </source>
</evidence>
<dbReference type="OrthoDB" id="145514at2157"/>
<name>D7EAX1_METEZ</name>
<dbReference type="KEGG" id="mev:Metev_1648"/>
<accession>D7EAX1</accession>
<reference evidence="1 2" key="1">
    <citation type="submission" date="2010-06" db="EMBL/GenBank/DDBJ databases">
        <title>Complete sequence chromosome of Methanohalobium evestigatum Z-7303.</title>
        <authorList>
            <consortium name="US DOE Joint Genome Institute"/>
            <person name="Lucas S."/>
            <person name="Copeland A."/>
            <person name="Lapidus A."/>
            <person name="Cheng J.-F."/>
            <person name="Bruce D."/>
            <person name="Goodwin L."/>
            <person name="Pitluck S."/>
            <person name="Saunders E."/>
            <person name="Detter J.C."/>
            <person name="Han C."/>
            <person name="Tapia R."/>
            <person name="Land M."/>
            <person name="Hauser L."/>
            <person name="Kyrpides N."/>
            <person name="Mikhailova N."/>
            <person name="Sieprawska-Lupa M."/>
            <person name="Whitman W.B."/>
            <person name="Anderson I."/>
            <person name="Woyke T."/>
        </authorList>
    </citation>
    <scope>NUCLEOTIDE SEQUENCE [LARGE SCALE GENOMIC DNA]</scope>
    <source>
        <strain evidence="2">ATCC BAA-1072 / DSM 3721 / NBRC 107634 / OCM 161 / Z-7303</strain>
    </source>
</reference>
<dbReference type="GeneID" id="9347290"/>
<dbReference type="RefSeq" id="WP_013195053.1">
    <property type="nucleotide sequence ID" value="NC_014253.1"/>
</dbReference>
<evidence type="ECO:0000313" key="2">
    <source>
        <dbReference type="Proteomes" id="UP000000391"/>
    </source>
</evidence>
<evidence type="ECO:0008006" key="3">
    <source>
        <dbReference type="Google" id="ProtNLM"/>
    </source>
</evidence>
<protein>
    <recommendedName>
        <fullName evidence="3">NERD domain-containing protein</fullName>
    </recommendedName>
</protein>
<organism evidence="1 2">
    <name type="scientific">Methanohalobium evestigatum (strain ATCC BAA-1072 / DSM 3721 / NBRC 107634 / OCM 161 / Z-7303)</name>
    <dbReference type="NCBI Taxonomy" id="644295"/>
    <lineage>
        <taxon>Archaea</taxon>
        <taxon>Methanobacteriati</taxon>
        <taxon>Methanobacteriota</taxon>
        <taxon>Stenosarchaea group</taxon>
        <taxon>Methanomicrobia</taxon>
        <taxon>Methanosarcinales</taxon>
        <taxon>Methanosarcinaceae</taxon>
        <taxon>Methanohalobium</taxon>
    </lineage>
</organism>
<dbReference type="HOGENOM" id="CLU_1536698_0_0_2"/>
<dbReference type="EMBL" id="CP002069">
    <property type="protein sequence ID" value="ADI74488.1"/>
    <property type="molecule type" value="Genomic_DNA"/>
</dbReference>
<proteinExistence type="predicted"/>
<gene>
    <name evidence="1" type="ordered locus">Metev_1648</name>
</gene>